<reference evidence="6 7" key="1">
    <citation type="submission" date="2020-08" db="EMBL/GenBank/DDBJ databases">
        <title>The Agave Microbiome: Exploring the role of microbial communities in plant adaptations to desert environments.</title>
        <authorList>
            <person name="Partida-Martinez L.P."/>
        </authorList>
    </citation>
    <scope>NUCLEOTIDE SEQUENCE [LARGE SCALE GENOMIC DNA]</scope>
    <source>
        <strain evidence="6 7">AS2.23</strain>
    </source>
</reference>
<dbReference type="RefSeq" id="WP_183390419.1">
    <property type="nucleotide sequence ID" value="NZ_JACHVY010000001.1"/>
</dbReference>
<evidence type="ECO:0000313" key="7">
    <source>
        <dbReference type="Proteomes" id="UP000533269"/>
    </source>
</evidence>
<evidence type="ECO:0000313" key="6">
    <source>
        <dbReference type="EMBL" id="MBB2899980.1"/>
    </source>
</evidence>
<protein>
    <submittedName>
        <fullName evidence="6">Putative dehydrogenase/aryl-alcohol dehydrogenase-like putative oxidoreductase</fullName>
    </submittedName>
</protein>
<evidence type="ECO:0000256" key="1">
    <source>
        <dbReference type="ARBA" id="ARBA00010928"/>
    </source>
</evidence>
<dbReference type="EMBL" id="JACHVY010000001">
    <property type="protein sequence ID" value="MBB2899980.1"/>
    <property type="molecule type" value="Genomic_DNA"/>
</dbReference>
<evidence type="ECO:0000259" key="3">
    <source>
        <dbReference type="Pfam" id="PF00248"/>
    </source>
</evidence>
<organism evidence="6 7">
    <name type="scientific">Kineococcus radiotolerans</name>
    <dbReference type="NCBI Taxonomy" id="131568"/>
    <lineage>
        <taxon>Bacteria</taxon>
        <taxon>Bacillati</taxon>
        <taxon>Actinomycetota</taxon>
        <taxon>Actinomycetes</taxon>
        <taxon>Kineosporiales</taxon>
        <taxon>Kineosporiaceae</taxon>
        <taxon>Kineococcus</taxon>
    </lineage>
</organism>
<feature type="domain" description="NADP-dependent oxidoreductase" evidence="3">
    <location>
        <begin position="384"/>
        <end position="661"/>
    </location>
</feature>
<dbReference type="InterPro" id="IPR055170">
    <property type="entry name" value="GFO_IDH_MocA-like_dom"/>
</dbReference>
<evidence type="ECO:0000259" key="5">
    <source>
        <dbReference type="Pfam" id="PF22725"/>
    </source>
</evidence>
<dbReference type="InterPro" id="IPR050984">
    <property type="entry name" value="Gfo/Idh/MocA_domain"/>
</dbReference>
<dbReference type="SUPFAM" id="SSF51430">
    <property type="entry name" value="NAD(P)-linked oxidoreductase"/>
    <property type="match status" value="1"/>
</dbReference>
<dbReference type="InterPro" id="IPR023210">
    <property type="entry name" value="NADP_OxRdtase_dom"/>
</dbReference>
<comment type="similarity">
    <text evidence="1">Belongs to the Gfo/Idh/MocA family.</text>
</comment>
<feature type="domain" description="Gfo/Idh/MocA-like oxidoreductase N-terminal" evidence="4">
    <location>
        <begin position="7"/>
        <end position="130"/>
    </location>
</feature>
<dbReference type="GO" id="GO:0016491">
    <property type="term" value="F:oxidoreductase activity"/>
    <property type="evidence" value="ECO:0007669"/>
    <property type="project" value="UniProtKB-KW"/>
</dbReference>
<accession>A0A7W4TJD5</accession>
<keyword evidence="2" id="KW-0560">Oxidoreductase</keyword>
<dbReference type="SUPFAM" id="SSF55347">
    <property type="entry name" value="Glyceraldehyde-3-phosphate dehydrogenase-like, C-terminal domain"/>
    <property type="match status" value="1"/>
</dbReference>
<name>A0A7W4TJD5_KINRA</name>
<reference evidence="6 7" key="2">
    <citation type="submission" date="2020-08" db="EMBL/GenBank/DDBJ databases">
        <authorList>
            <person name="Partida-Martinez L."/>
            <person name="Huntemann M."/>
            <person name="Clum A."/>
            <person name="Wang J."/>
            <person name="Palaniappan K."/>
            <person name="Ritter S."/>
            <person name="Chen I.-M."/>
            <person name="Stamatis D."/>
            <person name="Reddy T."/>
            <person name="O'Malley R."/>
            <person name="Daum C."/>
            <person name="Shapiro N."/>
            <person name="Ivanova N."/>
            <person name="Kyrpides N."/>
            <person name="Woyke T."/>
        </authorList>
    </citation>
    <scope>NUCLEOTIDE SEQUENCE [LARGE SCALE GENOMIC DNA]</scope>
    <source>
        <strain evidence="6 7">AS2.23</strain>
    </source>
</reference>
<dbReference type="Gene3D" id="3.20.20.100">
    <property type="entry name" value="NADP-dependent oxidoreductase domain"/>
    <property type="match status" value="1"/>
</dbReference>
<dbReference type="InterPro" id="IPR036812">
    <property type="entry name" value="NAD(P)_OxRdtase_dom_sf"/>
</dbReference>
<dbReference type="Pfam" id="PF01408">
    <property type="entry name" value="GFO_IDH_MocA"/>
    <property type="match status" value="1"/>
</dbReference>
<comment type="caution">
    <text evidence="6">The sequence shown here is derived from an EMBL/GenBank/DDBJ whole genome shotgun (WGS) entry which is preliminary data.</text>
</comment>
<dbReference type="Proteomes" id="UP000533269">
    <property type="component" value="Unassembled WGS sequence"/>
</dbReference>
<dbReference type="SUPFAM" id="SSF51735">
    <property type="entry name" value="NAD(P)-binding Rossmann-fold domains"/>
    <property type="match status" value="1"/>
</dbReference>
<feature type="domain" description="GFO/IDH/MocA-like oxidoreductase" evidence="5">
    <location>
        <begin position="141"/>
        <end position="261"/>
    </location>
</feature>
<proteinExistence type="inferred from homology"/>
<dbReference type="Gene3D" id="3.30.360.10">
    <property type="entry name" value="Dihydrodipicolinate Reductase, domain 2"/>
    <property type="match status" value="1"/>
</dbReference>
<dbReference type="PANTHER" id="PTHR22604:SF105">
    <property type="entry name" value="TRANS-1,2-DIHYDROBENZENE-1,2-DIOL DEHYDROGENASE"/>
    <property type="match status" value="1"/>
</dbReference>
<dbReference type="Pfam" id="PF00248">
    <property type="entry name" value="Aldo_ket_red"/>
    <property type="match status" value="1"/>
</dbReference>
<dbReference type="InterPro" id="IPR000683">
    <property type="entry name" value="Gfo/Idh/MocA-like_OxRdtase_N"/>
</dbReference>
<dbReference type="AlphaFoldDB" id="A0A7W4TJD5"/>
<dbReference type="GO" id="GO:0000166">
    <property type="term" value="F:nucleotide binding"/>
    <property type="evidence" value="ECO:0007669"/>
    <property type="project" value="InterPro"/>
</dbReference>
<evidence type="ECO:0000256" key="2">
    <source>
        <dbReference type="ARBA" id="ARBA00023002"/>
    </source>
</evidence>
<gene>
    <name evidence="6" type="ORF">FHR75_000768</name>
</gene>
<dbReference type="CDD" id="cd19082">
    <property type="entry name" value="AKR_AKR10A1_2"/>
    <property type="match status" value="1"/>
</dbReference>
<dbReference type="PANTHER" id="PTHR22604">
    <property type="entry name" value="OXIDOREDUCTASES"/>
    <property type="match status" value="1"/>
</dbReference>
<evidence type="ECO:0000259" key="4">
    <source>
        <dbReference type="Pfam" id="PF01408"/>
    </source>
</evidence>
<sequence length="665" mass="71259">MPTPTTRWAVLGPGGIARRFVSQLPAAGHELVAVGASPTPAGAERARAFAAEFAPLFAAPAAVGDYDEVLARDDVDAVYVSTVHVTHAKLALAAVRAGKHVLCEKPLAPNHGTVMAVVDAAREAGVRFLEAYMYAHHPQIAKLLDLVRSGAIGTVQHVDASFSFATGAKEGRLYDADLAGGGILDVGGYPVSAAHLVAAAALGRPAAVTGFSAQGTVGETGVDEWAVASIVFTGGVTASVRTGVALSEPQSVTVHGSGGTIHLPDPWTVLGDTRVVLTRPGAEPETFAFDPDLPENKAYAREAVALVSDETPVFTLDDTLAVNAVLNRWRDAIGLRYPFEADTADIPTVSGLPLRRREPTAMRYGTIRGLDRPVSRLVMGCDNQPDLAHASAVFDAFVEAGGNTFDTAWVYGMGKYEKLFGRWLANRGIRSDVNVIVKGCHTPHNDPESLTRQLFESLERQGHDHADVYMMHRDNEDVPVGEFVDVLDEHASAGRISTYGGSNWSPARVDEANAYAEANGKRPFTVLSNHFGLAEAYDVPWAGCRHVTDPESKRWLTERNIALLPWSSQARGFFARADADDRSDAELVRCYYSDANFERKARAEQLGRELGVPATAVALAYVLAQPFPTFALFGPRTIAEARSSMTGLGVELDAQQVAWLDLREG</sequence>
<dbReference type="Pfam" id="PF22725">
    <property type="entry name" value="GFO_IDH_MocA_C3"/>
    <property type="match status" value="1"/>
</dbReference>
<dbReference type="Gene3D" id="3.40.50.720">
    <property type="entry name" value="NAD(P)-binding Rossmann-like Domain"/>
    <property type="match status" value="1"/>
</dbReference>
<dbReference type="InterPro" id="IPR036291">
    <property type="entry name" value="NAD(P)-bd_dom_sf"/>
</dbReference>